<evidence type="ECO:0000313" key="7">
    <source>
        <dbReference type="EMBL" id="AKS40721.1"/>
    </source>
</evidence>
<feature type="transmembrane region" description="Helical" evidence="4">
    <location>
        <begin position="329"/>
        <end position="347"/>
    </location>
</feature>
<dbReference type="InterPro" id="IPR036034">
    <property type="entry name" value="PDZ_sf"/>
</dbReference>
<accession>A0A0K0XSX4</accession>
<dbReference type="InterPro" id="IPR043128">
    <property type="entry name" value="Rev_trsase/Diguanyl_cyclase"/>
</dbReference>
<feature type="transmembrane region" description="Helical" evidence="4">
    <location>
        <begin position="160"/>
        <end position="178"/>
    </location>
</feature>
<feature type="transmembrane region" description="Helical" evidence="4">
    <location>
        <begin position="391"/>
        <end position="409"/>
    </location>
</feature>
<dbReference type="InterPro" id="IPR003018">
    <property type="entry name" value="GAF"/>
</dbReference>
<feature type="domain" description="PDZ" evidence="5">
    <location>
        <begin position="32"/>
        <end position="113"/>
    </location>
</feature>
<sequence>MRLRFAPYGSAMANTILVIYLGVLVLLYLASVVDEARFARERIGIIYSAQSEQGLLLEWVQPGLPAAEAGLESGDLIVASGGMALNALSDLDPLIEQAVASGTPLQLSVLRENDRFDTELTPGIDIDLTGLIAQFVLVCAYLGLTLLAARYRKRDLRARLLMIFVGLISIEMALPLAYTYGPGVLLAIALAWPIATGAQLAIELHLVSLIPQRLPLLRRQRWIVPAFYVIGATVAVLLSTLVLQEWSDTPPAADSWWGRADKLVMAAWACAVSLILIAQIIRTRPIRERQQAALVLLGLVPWLGYVAALLAWPEANWWNTSLAQLAEDLILLIFPIAVFFAIFRYGLFSVEGLVRRSLIYSIATGLLVLLLYGLLAAALPWISGRLGEQPGLWLVTALAVLLGVMFRPMQQGVTRWVERGLFPQRRALRQRLVRIASGLAAEQDADTLLERMTGELREALAIEWVAALIQHDRDPGRARKQAIGMDEQTAGELFRRIHPGSELFEHIARRHRPSTLTELSRRLPEAARGLDTLGADAFIPLRAQHRAIGVLCLSARQNGTLFTAEDLELLDLFSHQVATRLDNLKLFQDATYEGLTGLLRREAILEKLSEQCSSSLEKHQILAVVMLDLDHFKQINDTHGHLFGDQVLEDVAQAMRAHCRTSDALGRFGGEEFLLILPATDAEGARRVADKLIQAVASLAFRAPDSEAPISVSASAGVAVTDSSSHQDPVKRARELLTRADQALYRAKQQGRNRVVLAQ</sequence>
<dbReference type="PANTHER" id="PTHR45138:SF9">
    <property type="entry name" value="DIGUANYLATE CYCLASE DGCM-RELATED"/>
    <property type="match status" value="1"/>
</dbReference>
<evidence type="ECO:0000256" key="2">
    <source>
        <dbReference type="ARBA" id="ARBA00012528"/>
    </source>
</evidence>
<evidence type="ECO:0000259" key="5">
    <source>
        <dbReference type="PROSITE" id="PS50106"/>
    </source>
</evidence>
<dbReference type="PANTHER" id="PTHR45138">
    <property type="entry name" value="REGULATORY COMPONENTS OF SENSORY TRANSDUCTION SYSTEM"/>
    <property type="match status" value="1"/>
</dbReference>
<dbReference type="GO" id="GO:0043709">
    <property type="term" value="P:cell adhesion involved in single-species biofilm formation"/>
    <property type="evidence" value="ECO:0007669"/>
    <property type="project" value="TreeGrafter"/>
</dbReference>
<dbReference type="FunFam" id="3.30.70.270:FF:000001">
    <property type="entry name" value="Diguanylate cyclase domain protein"/>
    <property type="match status" value="1"/>
</dbReference>
<comment type="cofactor">
    <cofactor evidence="1">
        <name>Mg(2+)</name>
        <dbReference type="ChEBI" id="CHEBI:18420"/>
    </cofactor>
</comment>
<dbReference type="SMART" id="SM00267">
    <property type="entry name" value="GGDEF"/>
    <property type="match status" value="1"/>
</dbReference>
<name>A0A0K0XSX4_9GAMM</name>
<feature type="transmembrane region" description="Helical" evidence="4">
    <location>
        <begin position="222"/>
        <end position="243"/>
    </location>
</feature>
<dbReference type="KEGG" id="wma:WM2015_338"/>
<reference evidence="7 8" key="1">
    <citation type="submission" date="2015-07" db="EMBL/GenBank/DDBJ databases">
        <authorList>
            <person name="Noorani M."/>
        </authorList>
    </citation>
    <scope>NUCLEOTIDE SEQUENCE [LARGE SCALE GENOMIC DNA]</scope>
    <source>
        <strain evidence="7 8">KCTC 42284</strain>
    </source>
</reference>
<dbReference type="EMBL" id="CP012154">
    <property type="protein sequence ID" value="AKS40721.1"/>
    <property type="molecule type" value="Genomic_DNA"/>
</dbReference>
<dbReference type="CDD" id="cd01949">
    <property type="entry name" value="GGDEF"/>
    <property type="match status" value="1"/>
</dbReference>
<dbReference type="Proteomes" id="UP000066624">
    <property type="component" value="Chromosome"/>
</dbReference>
<dbReference type="PROSITE" id="PS50106">
    <property type="entry name" value="PDZ"/>
    <property type="match status" value="1"/>
</dbReference>
<dbReference type="AlphaFoldDB" id="A0A0K0XSX4"/>
<feature type="transmembrane region" description="Helical" evidence="4">
    <location>
        <begin position="12"/>
        <end position="30"/>
    </location>
</feature>
<dbReference type="InterPro" id="IPR000160">
    <property type="entry name" value="GGDEF_dom"/>
</dbReference>
<dbReference type="Pfam" id="PF13185">
    <property type="entry name" value="GAF_2"/>
    <property type="match status" value="1"/>
</dbReference>
<feature type="transmembrane region" description="Helical" evidence="4">
    <location>
        <begin position="293"/>
        <end position="313"/>
    </location>
</feature>
<dbReference type="Gene3D" id="2.30.42.10">
    <property type="match status" value="1"/>
</dbReference>
<feature type="transmembrane region" description="Helical" evidence="4">
    <location>
        <begin position="359"/>
        <end position="379"/>
    </location>
</feature>
<evidence type="ECO:0000259" key="6">
    <source>
        <dbReference type="PROSITE" id="PS50887"/>
    </source>
</evidence>
<evidence type="ECO:0000256" key="1">
    <source>
        <dbReference type="ARBA" id="ARBA00001946"/>
    </source>
</evidence>
<keyword evidence="4" id="KW-0472">Membrane</keyword>
<dbReference type="EC" id="2.7.7.65" evidence="2"/>
<dbReference type="Gene3D" id="3.30.450.40">
    <property type="match status" value="1"/>
</dbReference>
<dbReference type="GO" id="GO:0005886">
    <property type="term" value="C:plasma membrane"/>
    <property type="evidence" value="ECO:0007669"/>
    <property type="project" value="TreeGrafter"/>
</dbReference>
<feature type="domain" description="GGDEF" evidence="6">
    <location>
        <begin position="620"/>
        <end position="759"/>
    </location>
</feature>
<evidence type="ECO:0000256" key="3">
    <source>
        <dbReference type="ARBA" id="ARBA00034247"/>
    </source>
</evidence>
<dbReference type="PROSITE" id="PS50887">
    <property type="entry name" value="GGDEF"/>
    <property type="match status" value="1"/>
</dbReference>
<organism evidence="7 8">
    <name type="scientific">Wenzhouxiangella marina</name>
    <dbReference type="NCBI Taxonomy" id="1579979"/>
    <lineage>
        <taxon>Bacteria</taxon>
        <taxon>Pseudomonadati</taxon>
        <taxon>Pseudomonadota</taxon>
        <taxon>Gammaproteobacteria</taxon>
        <taxon>Chromatiales</taxon>
        <taxon>Wenzhouxiangellaceae</taxon>
        <taxon>Wenzhouxiangella</taxon>
    </lineage>
</organism>
<dbReference type="STRING" id="1579979.WM2015_338"/>
<keyword evidence="4" id="KW-0812">Transmembrane</keyword>
<keyword evidence="8" id="KW-1185">Reference proteome</keyword>
<dbReference type="SMART" id="SM00228">
    <property type="entry name" value="PDZ"/>
    <property type="match status" value="1"/>
</dbReference>
<dbReference type="Pfam" id="PF13180">
    <property type="entry name" value="PDZ_2"/>
    <property type="match status" value="1"/>
</dbReference>
<dbReference type="Pfam" id="PF00990">
    <property type="entry name" value="GGDEF"/>
    <property type="match status" value="1"/>
</dbReference>
<dbReference type="RefSeq" id="WP_082169346.1">
    <property type="nucleotide sequence ID" value="NZ_CP012154.1"/>
</dbReference>
<dbReference type="OrthoDB" id="5800589at2"/>
<comment type="catalytic activity">
    <reaction evidence="3">
        <text>2 GTP = 3',3'-c-di-GMP + 2 diphosphate</text>
        <dbReference type="Rhea" id="RHEA:24898"/>
        <dbReference type="ChEBI" id="CHEBI:33019"/>
        <dbReference type="ChEBI" id="CHEBI:37565"/>
        <dbReference type="ChEBI" id="CHEBI:58805"/>
        <dbReference type="EC" id="2.7.7.65"/>
    </reaction>
</comment>
<dbReference type="InterPro" id="IPR029787">
    <property type="entry name" value="Nucleotide_cyclase"/>
</dbReference>
<dbReference type="GO" id="GO:1902201">
    <property type="term" value="P:negative regulation of bacterial-type flagellum-dependent cell motility"/>
    <property type="evidence" value="ECO:0007669"/>
    <property type="project" value="TreeGrafter"/>
</dbReference>
<gene>
    <name evidence="7" type="ORF">WM2015_338</name>
</gene>
<feature type="transmembrane region" description="Helical" evidence="4">
    <location>
        <begin position="184"/>
        <end position="210"/>
    </location>
</feature>
<dbReference type="SUPFAM" id="SSF55073">
    <property type="entry name" value="Nucleotide cyclase"/>
    <property type="match status" value="1"/>
</dbReference>
<protein>
    <recommendedName>
        <fullName evidence="2">diguanylate cyclase</fullName>
        <ecNumber evidence="2">2.7.7.65</ecNumber>
    </recommendedName>
</protein>
<evidence type="ECO:0000256" key="4">
    <source>
        <dbReference type="SAM" id="Phobius"/>
    </source>
</evidence>
<dbReference type="SMART" id="SM00065">
    <property type="entry name" value="GAF"/>
    <property type="match status" value="1"/>
</dbReference>
<proteinExistence type="predicted"/>
<dbReference type="InterPro" id="IPR050469">
    <property type="entry name" value="Diguanylate_Cyclase"/>
</dbReference>
<feature type="transmembrane region" description="Helical" evidence="4">
    <location>
        <begin position="128"/>
        <end position="148"/>
    </location>
</feature>
<evidence type="ECO:0000313" key="8">
    <source>
        <dbReference type="Proteomes" id="UP000066624"/>
    </source>
</evidence>
<dbReference type="SUPFAM" id="SSF50156">
    <property type="entry name" value="PDZ domain-like"/>
    <property type="match status" value="1"/>
</dbReference>
<feature type="transmembrane region" description="Helical" evidence="4">
    <location>
        <begin position="263"/>
        <end position="281"/>
    </location>
</feature>
<dbReference type="Gene3D" id="3.30.70.270">
    <property type="match status" value="1"/>
</dbReference>
<dbReference type="NCBIfam" id="TIGR00254">
    <property type="entry name" value="GGDEF"/>
    <property type="match status" value="1"/>
</dbReference>
<dbReference type="InterPro" id="IPR029016">
    <property type="entry name" value="GAF-like_dom_sf"/>
</dbReference>
<dbReference type="GO" id="GO:0052621">
    <property type="term" value="F:diguanylate cyclase activity"/>
    <property type="evidence" value="ECO:0007669"/>
    <property type="project" value="UniProtKB-EC"/>
</dbReference>
<dbReference type="SUPFAM" id="SSF55781">
    <property type="entry name" value="GAF domain-like"/>
    <property type="match status" value="1"/>
</dbReference>
<keyword evidence="4" id="KW-1133">Transmembrane helix</keyword>
<dbReference type="InterPro" id="IPR001478">
    <property type="entry name" value="PDZ"/>
</dbReference>